<feature type="signal peptide" evidence="1">
    <location>
        <begin position="1"/>
        <end position="22"/>
    </location>
</feature>
<dbReference type="RefSeq" id="WP_206575392.1">
    <property type="nucleotide sequence ID" value="NZ_JAFKCV010000016.1"/>
</dbReference>
<keyword evidence="1" id="KW-0732">Signal</keyword>
<evidence type="ECO:0000313" key="2">
    <source>
        <dbReference type="EMBL" id="MBN7827279.1"/>
    </source>
</evidence>
<dbReference type="PANTHER" id="PTHR38589">
    <property type="entry name" value="BLR0621 PROTEIN"/>
    <property type="match status" value="1"/>
</dbReference>
<evidence type="ECO:0000313" key="3">
    <source>
        <dbReference type="Proteomes" id="UP000664654"/>
    </source>
</evidence>
<sequence length="250" mass="27711">MNRWKCRFLAALLLTGSQSLFAQSEDWQLPGDVEQLVVVTTPDWQAIQGQLRTFERTEAGWQQAGIQSPVTIGRTGLAWGLGLHPIQEGRQKQEGDGKAPAGVFALTQAFGYEALKGLDMPYQQMQASHYCMDVKGSPYYNQIVDADKVGKEAVEGSSEGMRRDIHYGDSLYKQGVVVAHNPANVSGAGSCIFLHHWRGPDKPTAGCTAMPEDIMTQLLNWLVSEEAPAMVILPQDEYKRLQDHWRLPAL</sequence>
<comment type="caution">
    <text evidence="2">The sequence shown here is derived from an EMBL/GenBank/DDBJ whole genome shotgun (WGS) entry which is preliminary data.</text>
</comment>
<dbReference type="EMBL" id="JAFKCV010000016">
    <property type="protein sequence ID" value="MBN7827279.1"/>
    <property type="molecule type" value="Genomic_DNA"/>
</dbReference>
<proteinExistence type="predicted"/>
<accession>A0A939ISK2</accession>
<organism evidence="2 3">
    <name type="scientific">Bowmanella dokdonensis</name>
    <dbReference type="NCBI Taxonomy" id="751969"/>
    <lineage>
        <taxon>Bacteria</taxon>
        <taxon>Pseudomonadati</taxon>
        <taxon>Pseudomonadota</taxon>
        <taxon>Gammaproteobacteria</taxon>
        <taxon>Alteromonadales</taxon>
        <taxon>Alteromonadaceae</taxon>
        <taxon>Bowmanella</taxon>
    </lineage>
</organism>
<evidence type="ECO:0008006" key="4">
    <source>
        <dbReference type="Google" id="ProtNLM"/>
    </source>
</evidence>
<feature type="chain" id="PRO_5036884292" description="YkuD domain-containing protein" evidence="1">
    <location>
        <begin position="23"/>
        <end position="250"/>
    </location>
</feature>
<reference evidence="2" key="1">
    <citation type="submission" date="2021-03" db="EMBL/GenBank/DDBJ databases">
        <title>novel species isolated from a fishpond in China.</title>
        <authorList>
            <person name="Lu H."/>
            <person name="Cai Z."/>
        </authorList>
    </citation>
    <scope>NUCLEOTIDE SEQUENCE</scope>
    <source>
        <strain evidence="2">JCM 30855</strain>
    </source>
</reference>
<name>A0A939ISK2_9ALTE</name>
<evidence type="ECO:0000256" key="1">
    <source>
        <dbReference type="SAM" id="SignalP"/>
    </source>
</evidence>
<dbReference type="Proteomes" id="UP000664654">
    <property type="component" value="Unassembled WGS sequence"/>
</dbReference>
<dbReference type="AlphaFoldDB" id="A0A939ISK2"/>
<dbReference type="PANTHER" id="PTHR38589:SF1">
    <property type="entry name" value="BLR0621 PROTEIN"/>
    <property type="match status" value="1"/>
</dbReference>
<protein>
    <recommendedName>
        <fullName evidence="4">YkuD domain-containing protein</fullName>
    </recommendedName>
</protein>
<keyword evidence="3" id="KW-1185">Reference proteome</keyword>
<gene>
    <name evidence="2" type="ORF">J0A66_18750</name>
</gene>